<feature type="domain" description="Smf/DprA SLOG" evidence="2">
    <location>
        <begin position="79"/>
        <end position="287"/>
    </location>
</feature>
<reference evidence="3 4" key="1">
    <citation type="submission" date="2015-12" db="EMBL/GenBank/DDBJ databases">
        <title>Draft genome sequence of the thermoanaerobe Thermotalea metallivorans, an isolate from the runoff channel of the Great Artesian Basin, Australia.</title>
        <authorList>
            <person name="Patel B.K."/>
        </authorList>
    </citation>
    <scope>NUCLEOTIDE SEQUENCE [LARGE SCALE GENOMIC DNA]</scope>
    <source>
        <strain evidence="3 4">B2-1</strain>
    </source>
</reference>
<dbReference type="PANTHER" id="PTHR43022">
    <property type="entry name" value="PROTEIN SMF"/>
    <property type="match status" value="1"/>
</dbReference>
<dbReference type="Proteomes" id="UP000070456">
    <property type="component" value="Unassembled WGS sequence"/>
</dbReference>
<dbReference type="SUPFAM" id="SSF47781">
    <property type="entry name" value="RuvA domain 2-like"/>
    <property type="match status" value="1"/>
</dbReference>
<dbReference type="PANTHER" id="PTHR43022:SF1">
    <property type="entry name" value="PROTEIN SMF"/>
    <property type="match status" value="1"/>
</dbReference>
<dbReference type="InterPro" id="IPR003488">
    <property type="entry name" value="DprA"/>
</dbReference>
<evidence type="ECO:0000259" key="2">
    <source>
        <dbReference type="Pfam" id="PF02481"/>
    </source>
</evidence>
<dbReference type="Pfam" id="PF14520">
    <property type="entry name" value="HHH_5"/>
    <property type="match status" value="1"/>
</dbReference>
<comment type="caution">
    <text evidence="3">The sequence shown here is derived from an EMBL/GenBank/DDBJ whole genome shotgun (WGS) entry which is preliminary data.</text>
</comment>
<organism evidence="3 4">
    <name type="scientific">Thermotalea metallivorans</name>
    <dbReference type="NCBI Taxonomy" id="520762"/>
    <lineage>
        <taxon>Bacteria</taxon>
        <taxon>Bacillati</taxon>
        <taxon>Bacillota</taxon>
        <taxon>Clostridia</taxon>
        <taxon>Peptostreptococcales</taxon>
        <taxon>Thermotaleaceae</taxon>
        <taxon>Thermotalea</taxon>
    </lineage>
</organism>
<dbReference type="PATRIC" id="fig|520762.4.peg.1656"/>
<dbReference type="InterPro" id="IPR010994">
    <property type="entry name" value="RuvA_2-like"/>
</dbReference>
<dbReference type="InterPro" id="IPR057666">
    <property type="entry name" value="DrpA_SLOG"/>
</dbReference>
<evidence type="ECO:0000313" key="3">
    <source>
        <dbReference type="EMBL" id="KXG75736.1"/>
    </source>
</evidence>
<accession>A0A140L5B1</accession>
<dbReference type="STRING" id="520762.AN619_14900"/>
<proteinExistence type="inferred from homology"/>
<evidence type="ECO:0000313" key="4">
    <source>
        <dbReference type="Proteomes" id="UP000070456"/>
    </source>
</evidence>
<dbReference type="EMBL" id="LOEE01000031">
    <property type="protein sequence ID" value="KXG75736.1"/>
    <property type="molecule type" value="Genomic_DNA"/>
</dbReference>
<keyword evidence="4" id="KW-1185">Reference proteome</keyword>
<dbReference type="Gene3D" id="3.40.50.450">
    <property type="match status" value="1"/>
</dbReference>
<dbReference type="NCBIfam" id="TIGR00732">
    <property type="entry name" value="dprA"/>
    <property type="match status" value="1"/>
</dbReference>
<dbReference type="GO" id="GO:0009294">
    <property type="term" value="P:DNA-mediated transformation"/>
    <property type="evidence" value="ECO:0007669"/>
    <property type="project" value="InterPro"/>
</dbReference>
<dbReference type="AlphaFoldDB" id="A0A140L5B1"/>
<evidence type="ECO:0000256" key="1">
    <source>
        <dbReference type="ARBA" id="ARBA00006525"/>
    </source>
</evidence>
<name>A0A140L5B1_9FIRM</name>
<protein>
    <recommendedName>
        <fullName evidence="2">Smf/DprA SLOG domain-containing protein</fullName>
    </recommendedName>
</protein>
<dbReference type="SUPFAM" id="SSF102405">
    <property type="entry name" value="MCP/YpsA-like"/>
    <property type="match status" value="1"/>
</dbReference>
<dbReference type="RefSeq" id="WP_068556092.1">
    <property type="nucleotide sequence ID" value="NZ_LOEE01000031.1"/>
</dbReference>
<dbReference type="Pfam" id="PF02481">
    <property type="entry name" value="DNA_processg_A"/>
    <property type="match status" value="1"/>
</dbReference>
<sequence length="359" mass="39219">MNEKNYLVWLGHIEGIGSKTIEKLLEYFGSARQVYDASPNDLFKVPGINKNVVHNIIQSRDGKKLDRLAEQVSKLGIDVLVKDDMEYPSNLRNIHDPPYMLYKIGNILKQDEHAVAIVGARKASAYGKWAAYKFAGELARRGITVVSGMAYGIDTAAHQGALENGGRTIAVMGCGLDICYPKTNYSLMLNIQKKGALLSEYSIGTPPLSNHFPARNRIISGIAKAVLVVEANLKSGSLITAECALEQGRDVLAIPGNINSSLSVGTNQLIREGAKMVTCVEDILEELGMEEQLFNGGAPIAMSSQEHDIYAMIQEHQPIHIEVLALKAKQSIHHINSMITILQLKGLVELLPGKILIVK</sequence>
<gene>
    <name evidence="3" type="ORF">AN619_14900</name>
</gene>
<comment type="similarity">
    <text evidence="1">Belongs to the DprA/Smf family.</text>
</comment>